<dbReference type="PANTHER" id="PTHR43880:SF12">
    <property type="entry name" value="ALCOHOL DEHYDROGENASE CLASS-3"/>
    <property type="match status" value="1"/>
</dbReference>
<keyword evidence="7" id="KW-0520">NAD</keyword>
<dbReference type="Proteomes" id="UP000183263">
    <property type="component" value="Unassembled WGS sequence"/>
</dbReference>
<dbReference type="Gene3D" id="3.40.50.720">
    <property type="entry name" value="NAD(P)-binding Rossmann-like Domain"/>
    <property type="match status" value="1"/>
</dbReference>
<dbReference type="GO" id="GO:0046294">
    <property type="term" value="P:formaldehyde catabolic process"/>
    <property type="evidence" value="ECO:0007669"/>
    <property type="project" value="TreeGrafter"/>
</dbReference>
<dbReference type="InterPro" id="IPR020843">
    <property type="entry name" value="ER"/>
</dbReference>
<comment type="similarity">
    <text evidence="2 10">Belongs to the zinc-containing alcohol dehydrogenase family.</text>
</comment>
<evidence type="ECO:0000259" key="11">
    <source>
        <dbReference type="SMART" id="SM00829"/>
    </source>
</evidence>
<comment type="cofactor">
    <cofactor evidence="1 10">
        <name>Zn(2+)</name>
        <dbReference type="ChEBI" id="CHEBI:29105"/>
    </cofactor>
</comment>
<organism evidence="12 13">
    <name type="scientific">Rhodococcus triatomae</name>
    <dbReference type="NCBI Taxonomy" id="300028"/>
    <lineage>
        <taxon>Bacteria</taxon>
        <taxon>Bacillati</taxon>
        <taxon>Actinomycetota</taxon>
        <taxon>Actinomycetes</taxon>
        <taxon>Mycobacteriales</taxon>
        <taxon>Nocardiaceae</taxon>
        <taxon>Rhodococcus</taxon>
    </lineage>
</organism>
<keyword evidence="4 10" id="KW-0479">Metal-binding</keyword>
<dbReference type="PROSITE" id="PS00059">
    <property type="entry name" value="ADH_ZINC"/>
    <property type="match status" value="1"/>
</dbReference>
<evidence type="ECO:0000256" key="3">
    <source>
        <dbReference type="ARBA" id="ARBA00013190"/>
    </source>
</evidence>
<dbReference type="InterPro" id="IPR013149">
    <property type="entry name" value="ADH-like_C"/>
</dbReference>
<evidence type="ECO:0000256" key="5">
    <source>
        <dbReference type="ARBA" id="ARBA00022833"/>
    </source>
</evidence>
<comment type="catalytic activity">
    <reaction evidence="9">
        <text>a primary alcohol + NAD(+) = an aldehyde + NADH + H(+)</text>
        <dbReference type="Rhea" id="RHEA:10736"/>
        <dbReference type="ChEBI" id="CHEBI:15378"/>
        <dbReference type="ChEBI" id="CHEBI:15734"/>
        <dbReference type="ChEBI" id="CHEBI:17478"/>
        <dbReference type="ChEBI" id="CHEBI:57540"/>
        <dbReference type="ChEBI" id="CHEBI:57945"/>
        <dbReference type="EC" id="1.1.1.1"/>
    </reaction>
</comment>
<evidence type="ECO:0000256" key="9">
    <source>
        <dbReference type="ARBA" id="ARBA00049243"/>
    </source>
</evidence>
<dbReference type="NCBIfam" id="TIGR03989">
    <property type="entry name" value="Rxyl_3153"/>
    <property type="match status" value="1"/>
</dbReference>
<dbReference type="CDD" id="cd08279">
    <property type="entry name" value="Zn_ADH_class_III"/>
    <property type="match status" value="1"/>
</dbReference>
<dbReference type="SUPFAM" id="SSF51735">
    <property type="entry name" value="NAD(P)-binding Rossmann-fold domains"/>
    <property type="match status" value="1"/>
</dbReference>
<dbReference type="Gene3D" id="3.90.180.10">
    <property type="entry name" value="Medium-chain alcohol dehydrogenases, catalytic domain"/>
    <property type="match status" value="1"/>
</dbReference>
<dbReference type="InterPro" id="IPR013154">
    <property type="entry name" value="ADH-like_N"/>
</dbReference>
<dbReference type="InterPro" id="IPR002328">
    <property type="entry name" value="ADH_Zn_CS"/>
</dbReference>
<dbReference type="EMBL" id="FNDN01000002">
    <property type="protein sequence ID" value="SDH55749.1"/>
    <property type="molecule type" value="Genomic_DNA"/>
</dbReference>
<keyword evidence="5 10" id="KW-0862">Zinc</keyword>
<evidence type="ECO:0000313" key="13">
    <source>
        <dbReference type="Proteomes" id="UP000183263"/>
    </source>
</evidence>
<evidence type="ECO:0000313" key="12">
    <source>
        <dbReference type="EMBL" id="SDH55749.1"/>
    </source>
</evidence>
<dbReference type="AlphaFoldDB" id="A0A1G8DE86"/>
<dbReference type="Pfam" id="PF00107">
    <property type="entry name" value="ADH_zinc_N"/>
    <property type="match status" value="1"/>
</dbReference>
<dbReference type="GO" id="GO:0008270">
    <property type="term" value="F:zinc ion binding"/>
    <property type="evidence" value="ECO:0007669"/>
    <property type="project" value="InterPro"/>
</dbReference>
<evidence type="ECO:0000256" key="2">
    <source>
        <dbReference type="ARBA" id="ARBA00008072"/>
    </source>
</evidence>
<dbReference type="GO" id="GO:0005829">
    <property type="term" value="C:cytosol"/>
    <property type="evidence" value="ECO:0007669"/>
    <property type="project" value="TreeGrafter"/>
</dbReference>
<evidence type="ECO:0000256" key="8">
    <source>
        <dbReference type="ARBA" id="ARBA00049164"/>
    </source>
</evidence>
<evidence type="ECO:0000256" key="1">
    <source>
        <dbReference type="ARBA" id="ARBA00001947"/>
    </source>
</evidence>
<dbReference type="SMART" id="SM00829">
    <property type="entry name" value="PKS_ER"/>
    <property type="match status" value="1"/>
</dbReference>
<proteinExistence type="inferred from homology"/>
<dbReference type="InterPro" id="IPR023921">
    <property type="entry name" value="ADH_Zn_actinomycetes"/>
</dbReference>
<dbReference type="GO" id="GO:0051903">
    <property type="term" value="F:S-(hydroxymethyl)glutathione dehydrogenase [NAD(P)+] activity"/>
    <property type="evidence" value="ECO:0007669"/>
    <property type="project" value="TreeGrafter"/>
</dbReference>
<keyword evidence="13" id="KW-1185">Reference proteome</keyword>
<accession>A0A1G8DE86</accession>
<dbReference type="Pfam" id="PF08240">
    <property type="entry name" value="ADH_N"/>
    <property type="match status" value="1"/>
</dbReference>
<feature type="domain" description="Enoyl reductase (ER)" evidence="11">
    <location>
        <begin position="16"/>
        <end position="374"/>
    </location>
</feature>
<evidence type="ECO:0000256" key="7">
    <source>
        <dbReference type="ARBA" id="ARBA00023027"/>
    </source>
</evidence>
<evidence type="ECO:0000256" key="10">
    <source>
        <dbReference type="RuleBase" id="RU361277"/>
    </source>
</evidence>
<comment type="catalytic activity">
    <reaction evidence="8">
        <text>a secondary alcohol + NAD(+) = a ketone + NADH + H(+)</text>
        <dbReference type="Rhea" id="RHEA:10740"/>
        <dbReference type="ChEBI" id="CHEBI:15378"/>
        <dbReference type="ChEBI" id="CHEBI:17087"/>
        <dbReference type="ChEBI" id="CHEBI:35681"/>
        <dbReference type="ChEBI" id="CHEBI:57540"/>
        <dbReference type="ChEBI" id="CHEBI:57945"/>
        <dbReference type="EC" id="1.1.1.1"/>
    </reaction>
</comment>
<sequence length="381" mass="40264">MKGWSDVKTKGAILWGLNEQWSVEEIELGDPVAGEVQLRMEAAGMCHSDHHLVTGATPMPSFPVMGGHEGAGVVTKIGPGVEDLEVGDHVVLSFIPACGKCPSCSAGHQNLCDLGAGLLSGLAISDGTYRIQARGENVIPMCLLGTFSPYMTVHQSSVVKIDKDIPFEVAALVGCGVPTGWGSATNIAEVKAGESVAIIGVGGVGMSALQGAVASGAREVFAIDPVAFKRDQAVKFGATHVFASVAEAIEPIMNLTQGRMADKTIITVGEMKGEYVDPALTLTSKAGRCVVTAMGNMGDMDVKLNLFLLSMLQKEVRGNVFGGCSARVEIPNLLALYKSGQLNLDDMITRTYSLEEVNDGYRDMLDGKNIRGVVRYTEADW</sequence>
<dbReference type="InterPro" id="IPR011032">
    <property type="entry name" value="GroES-like_sf"/>
</dbReference>
<gene>
    <name evidence="12" type="ORF">SAMN05444695_102275</name>
</gene>
<dbReference type="SUPFAM" id="SSF50129">
    <property type="entry name" value="GroES-like"/>
    <property type="match status" value="2"/>
</dbReference>
<dbReference type="InterPro" id="IPR036291">
    <property type="entry name" value="NAD(P)-bd_dom_sf"/>
</dbReference>
<evidence type="ECO:0000256" key="4">
    <source>
        <dbReference type="ARBA" id="ARBA00022723"/>
    </source>
</evidence>
<reference evidence="12 13" key="1">
    <citation type="submission" date="2016-10" db="EMBL/GenBank/DDBJ databases">
        <authorList>
            <person name="de Groot N.N."/>
        </authorList>
    </citation>
    <scope>NUCLEOTIDE SEQUENCE [LARGE SCALE GENOMIC DNA]</scope>
    <source>
        <strain evidence="12 13">DSM 44892</strain>
    </source>
</reference>
<dbReference type="GO" id="GO:0004022">
    <property type="term" value="F:alcohol dehydrogenase (NAD+) activity"/>
    <property type="evidence" value="ECO:0007669"/>
    <property type="project" value="UniProtKB-EC"/>
</dbReference>
<dbReference type="PANTHER" id="PTHR43880">
    <property type="entry name" value="ALCOHOL DEHYDROGENASE"/>
    <property type="match status" value="1"/>
</dbReference>
<dbReference type="EC" id="1.1.1.1" evidence="3"/>
<evidence type="ECO:0000256" key="6">
    <source>
        <dbReference type="ARBA" id="ARBA00023002"/>
    </source>
</evidence>
<keyword evidence="6" id="KW-0560">Oxidoreductase</keyword>
<name>A0A1G8DE86_9NOCA</name>
<protein>
    <recommendedName>
        <fullName evidence="3">alcohol dehydrogenase</fullName>
        <ecNumber evidence="3">1.1.1.1</ecNumber>
    </recommendedName>
</protein>